<dbReference type="Proteomes" id="UP001167831">
    <property type="component" value="Unassembled WGS sequence"/>
</dbReference>
<evidence type="ECO:0000313" key="3">
    <source>
        <dbReference type="Proteomes" id="UP001167831"/>
    </source>
</evidence>
<reference evidence="2" key="1">
    <citation type="submission" date="2023-06" db="EMBL/GenBank/DDBJ databases">
        <authorList>
            <person name="Zeman M."/>
            <person name="Kubasova T."/>
            <person name="Jahodarova E."/>
            <person name="Nykrynova M."/>
            <person name="Rychlik I."/>
        </authorList>
    </citation>
    <scope>NUCLEOTIDE SEQUENCE</scope>
    <source>
        <strain evidence="2">ET15</strain>
        <strain evidence="1">ET37</strain>
    </source>
</reference>
<proteinExistence type="predicted"/>
<name>A0AAW7JJ91_9BACT</name>
<dbReference type="Proteomes" id="UP001168478">
    <property type="component" value="Unassembled WGS sequence"/>
</dbReference>
<evidence type="ECO:0000313" key="1">
    <source>
        <dbReference type="EMBL" id="MDN0022472.1"/>
    </source>
</evidence>
<reference evidence="2" key="2">
    <citation type="submission" date="2023-08" db="EMBL/GenBank/DDBJ databases">
        <title>Identification and characterization of horizontal gene transfer across gut microbiota members of farm animals based on homology search.</title>
        <authorList>
            <person name="Schwarzerova J."/>
            <person name="Nykrynova M."/>
            <person name="Jureckova K."/>
            <person name="Cejkova D."/>
            <person name="Rychlik I."/>
        </authorList>
    </citation>
    <scope>NUCLEOTIDE SEQUENCE</scope>
    <source>
        <strain evidence="2">ET15</strain>
        <strain evidence="1">ET37</strain>
    </source>
</reference>
<comment type="caution">
    <text evidence="2">The sequence shown here is derived from an EMBL/GenBank/DDBJ whole genome shotgun (WGS) entry which is preliminary data.</text>
</comment>
<dbReference type="SUPFAM" id="SSF53795">
    <property type="entry name" value="PEP carboxykinase-like"/>
    <property type="match status" value="1"/>
</dbReference>
<keyword evidence="3" id="KW-1185">Reference proteome</keyword>
<organism evidence="2 4">
    <name type="scientific">Leyella lascolaii</name>
    <dbReference type="NCBI Taxonomy" id="1776379"/>
    <lineage>
        <taxon>Bacteria</taxon>
        <taxon>Pseudomonadati</taxon>
        <taxon>Bacteroidota</taxon>
        <taxon>Bacteroidia</taxon>
        <taxon>Bacteroidales</taxon>
        <taxon>Prevotellaceae</taxon>
        <taxon>Leyella</taxon>
    </lineage>
</organism>
<dbReference type="EMBL" id="JAUEIE010000004">
    <property type="protein sequence ID" value="MDN0022472.1"/>
    <property type="molecule type" value="Genomic_DNA"/>
</dbReference>
<dbReference type="AlphaFoldDB" id="A0AAW7JJ91"/>
<evidence type="ECO:0000313" key="2">
    <source>
        <dbReference type="EMBL" id="MDN0025532.1"/>
    </source>
</evidence>
<protein>
    <recommendedName>
        <fullName evidence="5">SynChlorMet cassette protein ScmC</fullName>
    </recommendedName>
</protein>
<sequence length="298" mass="33767">MEENIHYYRIAEYYIKISFKKSDINNEYLLPSFSPFKTETACEEPFFELTVDDSIIPIDKDNLEKIGDFDTGNGIISVCKSKDASGTYQYIINNINGHNCCLLQAYNDFSYCRCALNGNTNMRMFGLNNALMIVFAFKGSFNNTLLIHASTVRHKNYAYAFVAKSGTGKSTHSSLWLRYIPECELINDDNPIIRIIDGIPYLYGSPWSGKTPCYRNIKVKLGGITRIDRAERNSINKLSPTEAFASLLPSCSTMKWDKVIFGNICSTISLLIERTNIYTLHCLPDKEAAVICHRTISK</sequence>
<evidence type="ECO:0008006" key="5">
    <source>
        <dbReference type="Google" id="ProtNLM"/>
    </source>
</evidence>
<evidence type="ECO:0000313" key="4">
    <source>
        <dbReference type="Proteomes" id="UP001168478"/>
    </source>
</evidence>
<dbReference type="EMBL" id="JAUEIF010000006">
    <property type="protein sequence ID" value="MDN0025532.1"/>
    <property type="molecule type" value="Genomic_DNA"/>
</dbReference>
<gene>
    <name evidence="1" type="ORF">QVN81_05460</name>
    <name evidence="2" type="ORF">QVN84_08370</name>
</gene>
<accession>A0AAW7JJ91</accession>
<dbReference type="RefSeq" id="WP_289825006.1">
    <property type="nucleotide sequence ID" value="NZ_JAUEIE010000004.1"/>
</dbReference>